<dbReference type="Gene3D" id="3.30.70.360">
    <property type="match status" value="1"/>
</dbReference>
<feature type="active site" description="Proton acceptor" evidence="7">
    <location>
        <position position="175"/>
    </location>
</feature>
<feature type="binding site" evidence="7">
    <location>
        <position position="141"/>
    </location>
    <ligand>
        <name>Zn(2+)</name>
        <dbReference type="ChEBI" id="CHEBI:29105"/>
        <label>1</label>
    </ligand>
</feature>
<dbReference type="CDD" id="cd03892">
    <property type="entry name" value="M20_peptT"/>
    <property type="match status" value="1"/>
</dbReference>
<feature type="binding site" evidence="7">
    <location>
        <position position="141"/>
    </location>
    <ligand>
        <name>Zn(2+)</name>
        <dbReference type="ChEBI" id="CHEBI:29105"/>
        <label>2</label>
    </ligand>
</feature>
<dbReference type="NCBIfam" id="TIGR01882">
    <property type="entry name" value="peptidase-T"/>
    <property type="match status" value="1"/>
</dbReference>
<dbReference type="PANTHER" id="PTHR42994:SF1">
    <property type="entry name" value="PEPTIDASE T"/>
    <property type="match status" value="1"/>
</dbReference>
<dbReference type="SUPFAM" id="SSF53187">
    <property type="entry name" value="Zn-dependent exopeptidases"/>
    <property type="match status" value="1"/>
</dbReference>
<comment type="function">
    <text evidence="7">Cleaves the N-terminal amino acid of tripeptides.</text>
</comment>
<dbReference type="InterPro" id="IPR001261">
    <property type="entry name" value="ArgE/DapE_CS"/>
</dbReference>
<dbReference type="NCBIfam" id="NF009920">
    <property type="entry name" value="PRK13381.1"/>
    <property type="match status" value="1"/>
</dbReference>
<keyword evidence="10" id="KW-1185">Reference proteome</keyword>
<keyword evidence="3 7" id="KW-0479">Metal-binding</keyword>
<comment type="similarity">
    <text evidence="1 7">Belongs to the peptidase M20B family.</text>
</comment>
<comment type="catalytic activity">
    <reaction evidence="7">
        <text>Release of the N-terminal residue from a tripeptide.</text>
        <dbReference type="EC" id="3.4.11.4"/>
    </reaction>
</comment>
<feature type="domain" description="Peptidase M20 dimerisation" evidence="8">
    <location>
        <begin position="207"/>
        <end position="308"/>
    </location>
</feature>
<dbReference type="InterPro" id="IPR002933">
    <property type="entry name" value="Peptidase_M20"/>
</dbReference>
<keyword evidence="2 7" id="KW-0645">Protease</keyword>
<keyword evidence="7" id="KW-0963">Cytoplasm</keyword>
<comment type="cofactor">
    <cofactor evidence="7">
        <name>Zn(2+)</name>
        <dbReference type="ChEBI" id="CHEBI:29105"/>
    </cofactor>
    <text evidence="7">Binds 2 Zn(2+) ions per subunit.</text>
</comment>
<dbReference type="PROSITE" id="PS00759">
    <property type="entry name" value="ARGE_DAPE_CPG2_2"/>
    <property type="match status" value="1"/>
</dbReference>
<evidence type="ECO:0000256" key="7">
    <source>
        <dbReference type="HAMAP-Rule" id="MF_00550"/>
    </source>
</evidence>
<dbReference type="PROSITE" id="PS00758">
    <property type="entry name" value="ARGE_DAPE_CPG2_1"/>
    <property type="match status" value="1"/>
</dbReference>
<name>A0ABY4LMW5_9FLAO</name>
<evidence type="ECO:0000259" key="8">
    <source>
        <dbReference type="Pfam" id="PF07687"/>
    </source>
</evidence>
<keyword evidence="7 9" id="KW-0031">Aminopeptidase</keyword>
<dbReference type="InterPro" id="IPR036264">
    <property type="entry name" value="Bact_exopeptidase_dim_dom"/>
</dbReference>
<organism evidence="9 10">
    <name type="scientific">Flavobacterium humidisoli</name>
    <dbReference type="NCBI Taxonomy" id="2937442"/>
    <lineage>
        <taxon>Bacteria</taxon>
        <taxon>Pseudomonadati</taxon>
        <taxon>Bacteroidota</taxon>
        <taxon>Flavobacteriia</taxon>
        <taxon>Flavobacteriales</taxon>
        <taxon>Flavobacteriaceae</taxon>
        <taxon>Flavobacterium</taxon>
    </lineage>
</organism>
<feature type="binding site" evidence="7">
    <location>
        <position position="384"/>
    </location>
    <ligand>
        <name>Zn(2+)</name>
        <dbReference type="ChEBI" id="CHEBI:29105"/>
        <label>2</label>
    </ligand>
</feature>
<sequence length="425" mass="47856">MQHIIDRFISYITIDTESDPNSQTTPSTQKQWNLANKLVDELKAIGLEDVTIDDKAYIMATLPSNVDHEVPTIGFVSHFDTSPDFSGANVKPQIIENYDGKDIVLNAEKNIILSPDYFKDLLLYKGQTIITTDGTTLLGADDKAGITEIVSAMEYLIQHPEIKHGKIRIGFTPDEEIGRGAHHFDVEKFGAQWAYTMDGSQIGELEYENFNAAGAKITFKGKSVHPGYAKGKMINSMLLANDFINELPKGETPQETKGYEGFFHVHHIKGNIEETVLELIIRDHNRKKFEKRKELIHKLAKQFNKKFAKKFGEDIVIAEVKDQYYNMKEKVLPVKYIVDIAEKAMRELNIKPIIKPIRGGTDGSQLSFMGLPCPNIFAGGHNFHGKYEYVPAESIQKATDVIVKIAELTATPGIFDVTEKPKRKR</sequence>
<dbReference type="Pfam" id="PF01546">
    <property type="entry name" value="Peptidase_M20"/>
    <property type="match status" value="1"/>
</dbReference>
<dbReference type="RefSeq" id="WP_248725946.1">
    <property type="nucleotide sequence ID" value="NZ_CP096829.1"/>
</dbReference>
<dbReference type="GO" id="GO:0045148">
    <property type="term" value="F:tripeptide aminopeptidase activity"/>
    <property type="evidence" value="ECO:0007669"/>
    <property type="project" value="UniProtKB-EC"/>
</dbReference>
<reference evidence="9 10" key="1">
    <citation type="submission" date="2022-04" db="EMBL/GenBank/DDBJ databases">
        <authorList>
            <person name="Ra J.-S."/>
            <person name="Kim S.-B."/>
        </authorList>
    </citation>
    <scope>NUCLEOTIDE SEQUENCE [LARGE SCALE GENOMIC DNA]</scope>
    <source>
        <strain evidence="9 10">MMS21-Er5</strain>
    </source>
</reference>
<accession>A0ABY4LMW5</accession>
<evidence type="ECO:0000256" key="2">
    <source>
        <dbReference type="ARBA" id="ARBA00022670"/>
    </source>
</evidence>
<dbReference type="NCBIfam" id="NF003976">
    <property type="entry name" value="PRK05469.1"/>
    <property type="match status" value="1"/>
</dbReference>
<feature type="binding site" evidence="7">
    <location>
        <position position="78"/>
    </location>
    <ligand>
        <name>Zn(2+)</name>
        <dbReference type="ChEBI" id="CHEBI:29105"/>
        <label>1</label>
    </ligand>
</feature>
<dbReference type="SUPFAM" id="SSF55031">
    <property type="entry name" value="Bacterial exopeptidase dimerisation domain"/>
    <property type="match status" value="1"/>
</dbReference>
<evidence type="ECO:0000256" key="4">
    <source>
        <dbReference type="ARBA" id="ARBA00022801"/>
    </source>
</evidence>
<evidence type="ECO:0000313" key="9">
    <source>
        <dbReference type="EMBL" id="UPZ13574.1"/>
    </source>
</evidence>
<gene>
    <name evidence="7 9" type="primary">pepT</name>
    <name evidence="9" type="ORF">M0M44_12535</name>
</gene>
<evidence type="ECO:0000256" key="6">
    <source>
        <dbReference type="ARBA" id="ARBA00023049"/>
    </source>
</evidence>
<dbReference type="Proteomes" id="UP000829998">
    <property type="component" value="Chromosome"/>
</dbReference>
<dbReference type="HAMAP" id="MF_00550">
    <property type="entry name" value="Aminopeptidase_M20"/>
    <property type="match status" value="1"/>
</dbReference>
<comment type="subcellular location">
    <subcellularLocation>
        <location evidence="7">Cytoplasm</location>
    </subcellularLocation>
</comment>
<evidence type="ECO:0000256" key="3">
    <source>
        <dbReference type="ARBA" id="ARBA00022723"/>
    </source>
</evidence>
<dbReference type="Gene3D" id="3.40.630.10">
    <property type="entry name" value="Zn peptidases"/>
    <property type="match status" value="1"/>
</dbReference>
<dbReference type="PANTHER" id="PTHR42994">
    <property type="entry name" value="PEPTIDASE T"/>
    <property type="match status" value="1"/>
</dbReference>
<dbReference type="EC" id="3.4.11.4" evidence="7"/>
<evidence type="ECO:0000256" key="1">
    <source>
        <dbReference type="ARBA" id="ARBA00009692"/>
    </source>
</evidence>
<feature type="active site" evidence="7">
    <location>
        <position position="80"/>
    </location>
</feature>
<keyword evidence="6 7" id="KW-0482">Metalloprotease</keyword>
<dbReference type="PIRSF" id="PIRSF037215">
    <property type="entry name" value="Peptidase_M20B"/>
    <property type="match status" value="1"/>
</dbReference>
<evidence type="ECO:0000256" key="5">
    <source>
        <dbReference type="ARBA" id="ARBA00022833"/>
    </source>
</evidence>
<keyword evidence="4 7" id="KW-0378">Hydrolase</keyword>
<feature type="binding site" evidence="7">
    <location>
        <position position="198"/>
    </location>
    <ligand>
        <name>Zn(2+)</name>
        <dbReference type="ChEBI" id="CHEBI:29105"/>
        <label>1</label>
    </ligand>
</feature>
<dbReference type="EMBL" id="CP096829">
    <property type="protein sequence ID" value="UPZ13574.1"/>
    <property type="molecule type" value="Genomic_DNA"/>
</dbReference>
<proteinExistence type="inferred from homology"/>
<dbReference type="InterPro" id="IPR011650">
    <property type="entry name" value="Peptidase_M20_dimer"/>
</dbReference>
<dbReference type="Pfam" id="PF07687">
    <property type="entry name" value="M20_dimer"/>
    <property type="match status" value="1"/>
</dbReference>
<feature type="binding site" evidence="7">
    <location>
        <position position="176"/>
    </location>
    <ligand>
        <name>Zn(2+)</name>
        <dbReference type="ChEBI" id="CHEBI:29105"/>
        <label>2</label>
    </ligand>
</feature>
<keyword evidence="5 7" id="KW-0862">Zinc</keyword>
<protein>
    <recommendedName>
        <fullName evidence="7">Peptidase T</fullName>
        <ecNumber evidence="7">3.4.11.4</ecNumber>
    </recommendedName>
    <alternativeName>
        <fullName evidence="7">Aminotripeptidase</fullName>
        <shortName evidence="7">Tripeptidase</shortName>
    </alternativeName>
    <alternativeName>
        <fullName evidence="7">Tripeptide aminopeptidase</fullName>
    </alternativeName>
</protein>
<evidence type="ECO:0000313" key="10">
    <source>
        <dbReference type="Proteomes" id="UP000829998"/>
    </source>
</evidence>
<dbReference type="InterPro" id="IPR010161">
    <property type="entry name" value="Peptidase_M20B"/>
</dbReference>